<evidence type="ECO:0000256" key="2">
    <source>
        <dbReference type="SAM" id="Phobius"/>
    </source>
</evidence>
<gene>
    <name evidence="3" type="ORF">EZV62_027546</name>
</gene>
<keyword evidence="2" id="KW-0472">Membrane</keyword>
<keyword evidence="2" id="KW-1133">Transmembrane helix</keyword>
<evidence type="ECO:0000313" key="4">
    <source>
        <dbReference type="Proteomes" id="UP000323000"/>
    </source>
</evidence>
<keyword evidence="2" id="KW-0812">Transmembrane</keyword>
<reference evidence="4" key="1">
    <citation type="journal article" date="2019" name="Gigascience">
        <title>De novo genome assembly of the endangered Acer yangbiense, a plant species with extremely small populations endemic to Yunnan Province, China.</title>
        <authorList>
            <person name="Yang J."/>
            <person name="Wariss H.M."/>
            <person name="Tao L."/>
            <person name="Zhang R."/>
            <person name="Yun Q."/>
            <person name="Hollingsworth P."/>
            <person name="Dao Z."/>
            <person name="Luo G."/>
            <person name="Guo H."/>
            <person name="Ma Y."/>
            <person name="Sun W."/>
        </authorList>
    </citation>
    <scope>NUCLEOTIDE SEQUENCE [LARGE SCALE GENOMIC DNA]</scope>
    <source>
        <strain evidence="4">cv. Malutang</strain>
    </source>
</reference>
<feature type="transmembrane region" description="Helical" evidence="2">
    <location>
        <begin position="6"/>
        <end position="26"/>
    </location>
</feature>
<dbReference type="EMBL" id="VAHF01000013">
    <property type="protein sequence ID" value="TXG48252.1"/>
    <property type="molecule type" value="Genomic_DNA"/>
</dbReference>
<protein>
    <recommendedName>
        <fullName evidence="5">Transmembrane protein</fullName>
    </recommendedName>
</protein>
<evidence type="ECO:0008006" key="5">
    <source>
        <dbReference type="Google" id="ProtNLM"/>
    </source>
</evidence>
<sequence length="90" mass="9978">MGYVVIVSLPFVFVCILASIGCYYMGRHKGQQEGRELANQELGINGLPPPNSVPMPLVMPTPHPSPHQFPSPPPYNHNQPYLKPQNVMLV</sequence>
<name>A0A5C7GV80_9ROSI</name>
<proteinExistence type="predicted"/>
<evidence type="ECO:0000256" key="1">
    <source>
        <dbReference type="SAM" id="MobiDB-lite"/>
    </source>
</evidence>
<comment type="caution">
    <text evidence="3">The sequence shown here is derived from an EMBL/GenBank/DDBJ whole genome shotgun (WGS) entry which is preliminary data.</text>
</comment>
<keyword evidence="4" id="KW-1185">Reference proteome</keyword>
<dbReference type="AlphaFoldDB" id="A0A5C7GV80"/>
<feature type="region of interest" description="Disordered" evidence="1">
    <location>
        <begin position="53"/>
        <end position="80"/>
    </location>
</feature>
<evidence type="ECO:0000313" key="3">
    <source>
        <dbReference type="EMBL" id="TXG48252.1"/>
    </source>
</evidence>
<accession>A0A5C7GV80</accession>
<feature type="compositionally biased region" description="Pro residues" evidence="1">
    <location>
        <begin position="53"/>
        <end position="75"/>
    </location>
</feature>
<organism evidence="3 4">
    <name type="scientific">Acer yangbiense</name>
    <dbReference type="NCBI Taxonomy" id="1000413"/>
    <lineage>
        <taxon>Eukaryota</taxon>
        <taxon>Viridiplantae</taxon>
        <taxon>Streptophyta</taxon>
        <taxon>Embryophyta</taxon>
        <taxon>Tracheophyta</taxon>
        <taxon>Spermatophyta</taxon>
        <taxon>Magnoliopsida</taxon>
        <taxon>eudicotyledons</taxon>
        <taxon>Gunneridae</taxon>
        <taxon>Pentapetalae</taxon>
        <taxon>rosids</taxon>
        <taxon>malvids</taxon>
        <taxon>Sapindales</taxon>
        <taxon>Sapindaceae</taxon>
        <taxon>Hippocastanoideae</taxon>
        <taxon>Acereae</taxon>
        <taxon>Acer</taxon>
    </lineage>
</organism>
<dbReference type="Proteomes" id="UP000323000">
    <property type="component" value="Chromosome 13"/>
</dbReference>
<dbReference type="OrthoDB" id="767900at2759"/>